<organism evidence="3 4">
    <name type="scientific">Solanum tuberosum</name>
    <name type="common">Potato</name>
    <dbReference type="NCBI Taxonomy" id="4113"/>
    <lineage>
        <taxon>Eukaryota</taxon>
        <taxon>Viridiplantae</taxon>
        <taxon>Streptophyta</taxon>
        <taxon>Embryophyta</taxon>
        <taxon>Tracheophyta</taxon>
        <taxon>Spermatophyta</taxon>
        <taxon>Magnoliopsida</taxon>
        <taxon>eudicotyledons</taxon>
        <taxon>Gunneridae</taxon>
        <taxon>Pentapetalae</taxon>
        <taxon>asterids</taxon>
        <taxon>lamiids</taxon>
        <taxon>Solanales</taxon>
        <taxon>Solanaceae</taxon>
        <taxon>Solanoideae</taxon>
        <taxon>Solaneae</taxon>
        <taxon>Solanum</taxon>
    </lineage>
</organism>
<protein>
    <recommendedName>
        <fullName evidence="2">Retrovirus-related Pol polyprotein from transposon TNT 1-94-like beta-barrel domain-containing protein</fullName>
    </recommendedName>
</protein>
<name>A0ABQ7TZX9_SOLTU</name>
<evidence type="ECO:0000256" key="1">
    <source>
        <dbReference type="SAM" id="MobiDB-lite"/>
    </source>
</evidence>
<proteinExistence type="predicted"/>
<sequence length="235" mass="27422">MRRIIVHGLRPEFKGIITVTWGWATEPTLSELENLLANEEDLEKPLSSLTIKDEDKALFSKRQDYQKREVEKSSRPLGDQKNQHKKNGEVLQLWKERTLRQILLKDEEEVWDFETSYAVEETNQQEEPATCHFNKEDELALANVSEKLVDYEHDWIIDSGCFNHMTGDEKKLINMSEYKDDRVVVTANNSKMPISHIGKTVHASSQLKTSGTSKCLPRSRYEEKLIIRITTNRFW</sequence>
<evidence type="ECO:0000259" key="2">
    <source>
        <dbReference type="Pfam" id="PF22936"/>
    </source>
</evidence>
<dbReference type="InterPro" id="IPR054722">
    <property type="entry name" value="PolX-like_BBD"/>
</dbReference>
<evidence type="ECO:0000313" key="4">
    <source>
        <dbReference type="Proteomes" id="UP000826656"/>
    </source>
</evidence>
<comment type="caution">
    <text evidence="3">The sequence shown here is derived from an EMBL/GenBank/DDBJ whole genome shotgun (WGS) entry which is preliminary data.</text>
</comment>
<feature type="region of interest" description="Disordered" evidence="1">
    <location>
        <begin position="64"/>
        <end position="86"/>
    </location>
</feature>
<dbReference type="EMBL" id="JAIVGD010000028">
    <property type="protein sequence ID" value="KAH0739564.1"/>
    <property type="molecule type" value="Genomic_DNA"/>
</dbReference>
<accession>A0ABQ7TZX9</accession>
<reference evidence="3 4" key="1">
    <citation type="journal article" date="2021" name="bioRxiv">
        <title>Chromosome-scale and haplotype-resolved genome assembly of a tetraploid potato cultivar.</title>
        <authorList>
            <person name="Sun H."/>
            <person name="Jiao W.-B."/>
            <person name="Krause K."/>
            <person name="Campoy J.A."/>
            <person name="Goel M."/>
            <person name="Folz-Donahue K."/>
            <person name="Kukat C."/>
            <person name="Huettel B."/>
            <person name="Schneeberger K."/>
        </authorList>
    </citation>
    <scope>NUCLEOTIDE SEQUENCE [LARGE SCALE GENOMIC DNA]</scope>
    <source>
        <strain evidence="3">SolTubOtavaFocal</strain>
        <tissue evidence="3">Leaves</tissue>
    </source>
</reference>
<feature type="domain" description="Retrovirus-related Pol polyprotein from transposon TNT 1-94-like beta-barrel" evidence="2">
    <location>
        <begin position="155"/>
        <end position="201"/>
    </location>
</feature>
<feature type="compositionally biased region" description="Basic and acidic residues" evidence="1">
    <location>
        <begin position="64"/>
        <end position="74"/>
    </location>
</feature>
<dbReference type="Proteomes" id="UP000826656">
    <property type="component" value="Unassembled WGS sequence"/>
</dbReference>
<keyword evidence="4" id="KW-1185">Reference proteome</keyword>
<dbReference type="Pfam" id="PF22936">
    <property type="entry name" value="Pol_BBD"/>
    <property type="match status" value="1"/>
</dbReference>
<evidence type="ECO:0000313" key="3">
    <source>
        <dbReference type="EMBL" id="KAH0739564.1"/>
    </source>
</evidence>
<gene>
    <name evidence="3" type="ORF">KY290_038269</name>
</gene>